<reference evidence="1 2" key="1">
    <citation type="submission" date="2022-06" db="EMBL/GenBank/DDBJ databases">
        <title>Endosaccharibacter gen. nov., sp. nov., endophytic bacteria isolated from sugarcane.</title>
        <authorList>
            <person name="Pitiwittayakul N."/>
            <person name="Yukphan P."/>
            <person name="Charoenyingcharoen P."/>
            <person name="Tanasupawat S."/>
        </authorList>
    </citation>
    <scope>NUCLEOTIDE SEQUENCE [LARGE SCALE GENOMIC DNA]</scope>
    <source>
        <strain evidence="1 2">KSS8</strain>
    </source>
</reference>
<protein>
    <submittedName>
        <fullName evidence="1">Uncharacterized protein</fullName>
    </submittedName>
</protein>
<keyword evidence="2" id="KW-1185">Reference proteome</keyword>
<proteinExistence type="predicted"/>
<dbReference type="Proteomes" id="UP001524587">
    <property type="component" value="Unassembled WGS sequence"/>
</dbReference>
<organism evidence="1 2">
    <name type="scientific">Endosaccharibacter trunci</name>
    <dbReference type="NCBI Taxonomy" id="2812733"/>
    <lineage>
        <taxon>Bacteria</taxon>
        <taxon>Pseudomonadati</taxon>
        <taxon>Pseudomonadota</taxon>
        <taxon>Alphaproteobacteria</taxon>
        <taxon>Acetobacterales</taxon>
        <taxon>Acetobacteraceae</taxon>
        <taxon>Endosaccharibacter</taxon>
    </lineage>
</organism>
<gene>
    <name evidence="1" type="ORF">NFI95_15655</name>
</gene>
<evidence type="ECO:0000313" key="2">
    <source>
        <dbReference type="Proteomes" id="UP001524587"/>
    </source>
</evidence>
<evidence type="ECO:0000313" key="1">
    <source>
        <dbReference type="EMBL" id="MCQ8279880.1"/>
    </source>
</evidence>
<name>A0ABT1WAF7_9PROT</name>
<dbReference type="RefSeq" id="WP_422865369.1">
    <property type="nucleotide sequence ID" value="NZ_JAMSKV010000017.1"/>
</dbReference>
<accession>A0ABT1WAF7</accession>
<dbReference type="EMBL" id="JAMSKV010000017">
    <property type="protein sequence ID" value="MCQ8279880.1"/>
    <property type="molecule type" value="Genomic_DNA"/>
</dbReference>
<comment type="caution">
    <text evidence="1">The sequence shown here is derived from an EMBL/GenBank/DDBJ whole genome shotgun (WGS) entry which is preliminary data.</text>
</comment>
<sequence>MAGNALSWETPSGDWLEFAPVASGGIRICGGLEKVSFKVTLDRSGAEGLHDFLSALLNPGKPSLEARVAALEALQGEGR</sequence>